<proteinExistence type="predicted"/>
<accession>A0A075A7Z4</accession>
<dbReference type="RefSeq" id="XP_009172697.1">
    <property type="nucleotide sequence ID" value="XM_009174433.1"/>
</dbReference>
<evidence type="ECO:0000313" key="2">
    <source>
        <dbReference type="Proteomes" id="UP000054324"/>
    </source>
</evidence>
<protein>
    <submittedName>
        <fullName evidence="1">Uncharacterized protein</fullName>
    </submittedName>
</protein>
<dbReference type="GeneID" id="20328785"/>
<sequence>MQDVCPSDVSELLLIKTSMIKVISFVMDNSVAFKQLTNWVFIRKKSSKTLMIVISPHTDSIRKSGQTSTRKTQTSISGLIFWNLQPYAGTITRTPFLKLVLIDSIQTFLGRFHIPPPAPRLTNYLLFSHYPVVDLLAPAFNELASQESARWFKWLECKFTDRKVHGSNPTSAPRFLLSRLGQPGGIPALVLPSGGITAPKGCYSWTETCAPLLEVSHPDDKTSLDMFEHATLPLTSKLCLTPNCSRLEQLLGTSTTCGVGVTLAYP</sequence>
<reference evidence="1 2" key="1">
    <citation type="submission" date="2013-11" db="EMBL/GenBank/DDBJ databases">
        <title>Opisthorchis viverrini - life in the bile duct.</title>
        <authorList>
            <person name="Young N.D."/>
            <person name="Nagarajan N."/>
            <person name="Lin S.J."/>
            <person name="Korhonen P.K."/>
            <person name="Jex A.R."/>
            <person name="Hall R.S."/>
            <person name="Safavi-Hemami H."/>
            <person name="Kaewkong W."/>
            <person name="Bertrand D."/>
            <person name="Gao S."/>
            <person name="Seet Q."/>
            <person name="Wongkham S."/>
            <person name="Teh B.T."/>
            <person name="Wongkham C."/>
            <person name="Intapan P.M."/>
            <person name="Maleewong W."/>
            <person name="Yang X."/>
            <person name="Hu M."/>
            <person name="Wang Z."/>
            <person name="Hofmann A."/>
            <person name="Sternberg P.W."/>
            <person name="Tan P."/>
            <person name="Wang J."/>
            <person name="Gasser R.B."/>
        </authorList>
    </citation>
    <scope>NUCLEOTIDE SEQUENCE [LARGE SCALE GENOMIC DNA]</scope>
</reference>
<dbReference type="STRING" id="6198.A0A075A7Z4"/>
<gene>
    <name evidence="1" type="ORF">T265_14619</name>
</gene>
<dbReference type="EMBL" id="KL596844">
    <property type="protein sequence ID" value="KER23589.1"/>
    <property type="molecule type" value="Genomic_DNA"/>
</dbReference>
<organism evidence="1 2">
    <name type="scientific">Opisthorchis viverrini</name>
    <name type="common">Southeast Asian liver fluke</name>
    <dbReference type="NCBI Taxonomy" id="6198"/>
    <lineage>
        <taxon>Eukaryota</taxon>
        <taxon>Metazoa</taxon>
        <taxon>Spiralia</taxon>
        <taxon>Lophotrochozoa</taxon>
        <taxon>Platyhelminthes</taxon>
        <taxon>Trematoda</taxon>
        <taxon>Digenea</taxon>
        <taxon>Opisthorchiida</taxon>
        <taxon>Opisthorchiata</taxon>
        <taxon>Opisthorchiidae</taxon>
        <taxon>Opisthorchis</taxon>
    </lineage>
</organism>
<dbReference type="Proteomes" id="UP000054324">
    <property type="component" value="Unassembled WGS sequence"/>
</dbReference>
<keyword evidence="2" id="KW-1185">Reference proteome</keyword>
<dbReference type="AlphaFoldDB" id="A0A075A7Z4"/>
<evidence type="ECO:0000313" key="1">
    <source>
        <dbReference type="EMBL" id="KER23589.1"/>
    </source>
</evidence>
<name>A0A075A7Z4_OPIVI</name>
<dbReference type="CTD" id="20328785"/>
<dbReference type="OrthoDB" id="775260at2759"/>
<dbReference type="KEGG" id="ovi:T265_14619"/>